<dbReference type="InterPro" id="IPR003325">
    <property type="entry name" value="TerD"/>
</dbReference>
<evidence type="ECO:0000259" key="1">
    <source>
        <dbReference type="Pfam" id="PF02342"/>
    </source>
</evidence>
<gene>
    <name evidence="2" type="primary">terZ</name>
    <name evidence="2" type="ORF">SMD44_06943</name>
</gene>
<organism evidence="2 3">
    <name type="scientific">Streptomyces alboflavus</name>
    <dbReference type="NCBI Taxonomy" id="67267"/>
    <lineage>
        <taxon>Bacteria</taxon>
        <taxon>Bacillati</taxon>
        <taxon>Actinomycetota</taxon>
        <taxon>Actinomycetes</taxon>
        <taxon>Kitasatosporales</taxon>
        <taxon>Streptomycetaceae</taxon>
        <taxon>Streptomyces</taxon>
    </lineage>
</organism>
<dbReference type="Gene3D" id="2.60.60.30">
    <property type="entry name" value="sav2460 like domains"/>
    <property type="match status" value="1"/>
</dbReference>
<dbReference type="KEGG" id="salf:SMD44_06943"/>
<accession>A0A1Z1WM96</accession>
<dbReference type="InterPro" id="IPR051324">
    <property type="entry name" value="Stress/Tellurium_Resist"/>
</dbReference>
<evidence type="ECO:0000313" key="2">
    <source>
        <dbReference type="EMBL" id="ARX87462.1"/>
    </source>
</evidence>
<dbReference type="PANTHER" id="PTHR32097">
    <property type="entry name" value="CAMP-BINDING PROTEIN 1-RELATED"/>
    <property type="match status" value="1"/>
</dbReference>
<dbReference type="CDD" id="cd06974">
    <property type="entry name" value="TerD_like"/>
    <property type="match status" value="1"/>
</dbReference>
<dbReference type="PANTHER" id="PTHR32097:SF17">
    <property type="entry name" value="CAMP-BINDING PROTEIN 1-RELATED"/>
    <property type="match status" value="1"/>
</dbReference>
<evidence type="ECO:0000313" key="3">
    <source>
        <dbReference type="Proteomes" id="UP000195880"/>
    </source>
</evidence>
<dbReference type="AlphaFoldDB" id="A0A1Z1WM96"/>
<proteinExistence type="predicted"/>
<dbReference type="OrthoDB" id="4189444at2"/>
<feature type="domain" description="TerD" evidence="1">
    <location>
        <begin position="1"/>
        <end position="176"/>
    </location>
</feature>
<dbReference type="RefSeq" id="WP_087886407.1">
    <property type="nucleotide sequence ID" value="NZ_CP021748.1"/>
</dbReference>
<reference evidence="2 3" key="1">
    <citation type="submission" date="2017-05" db="EMBL/GenBank/DDBJ databases">
        <title>Streptomyces alboflavus Genome sequencing and assembly.</title>
        <authorList>
            <person name="Wang Y."/>
            <person name="Du B."/>
            <person name="Ding Y."/>
            <person name="Liu H."/>
            <person name="Hou Q."/>
            <person name="Liu K."/>
            <person name="Wang C."/>
            <person name="Yao L."/>
        </authorList>
    </citation>
    <scope>NUCLEOTIDE SEQUENCE [LARGE SCALE GENOMIC DNA]</scope>
    <source>
        <strain evidence="2 3">MDJK44</strain>
    </source>
</reference>
<name>A0A1Z1WM96_9ACTN</name>
<keyword evidence="3" id="KW-1185">Reference proteome</keyword>
<dbReference type="Pfam" id="PF02342">
    <property type="entry name" value="TerD"/>
    <property type="match status" value="1"/>
</dbReference>
<dbReference type="Proteomes" id="UP000195880">
    <property type="component" value="Chromosome"/>
</dbReference>
<protein>
    <submittedName>
        <fullName evidence="2">Tellurium resistance protein terZ</fullName>
    </submittedName>
</protein>
<dbReference type="EMBL" id="CP021748">
    <property type="protein sequence ID" value="ARX87462.1"/>
    <property type="molecule type" value="Genomic_DNA"/>
</dbReference>
<sequence>MPVLMAKGQRVPLNRADGRPLNLMRMGIGWRSAPCSGSLGPYWRGRLGTFALLYGHGRFLDALFAENPTHPDTSVEHIAGPVAENIAGEGDNESFVARLSRLPPHADRIVFAVTSFDGSTFGTVRSAHCRLVDESLGNELARYVLPAHGPHTALIMAEVTRASGAWTMAALGEPAACTTFADLLQAAEV</sequence>